<comment type="subcellular location">
    <subcellularLocation>
        <location evidence="1">Cell membrane</location>
        <topology evidence="1">Multi-pass membrane protein</topology>
    </subcellularLocation>
</comment>
<feature type="transmembrane region" description="Helical" evidence="6">
    <location>
        <begin position="204"/>
        <end position="229"/>
    </location>
</feature>
<protein>
    <submittedName>
        <fullName evidence="7">Membrane protein</fullName>
    </submittedName>
</protein>
<evidence type="ECO:0000256" key="3">
    <source>
        <dbReference type="ARBA" id="ARBA00022692"/>
    </source>
</evidence>
<evidence type="ECO:0000256" key="6">
    <source>
        <dbReference type="SAM" id="Phobius"/>
    </source>
</evidence>
<keyword evidence="2" id="KW-1003">Cell membrane</keyword>
<dbReference type="RefSeq" id="WP_090391656.1">
    <property type="nucleotide sequence ID" value="NZ_FMZO01000011.1"/>
</dbReference>
<evidence type="ECO:0000256" key="1">
    <source>
        <dbReference type="ARBA" id="ARBA00004651"/>
    </source>
</evidence>
<proteinExistence type="predicted"/>
<feature type="transmembrane region" description="Helical" evidence="6">
    <location>
        <begin position="169"/>
        <end position="192"/>
    </location>
</feature>
<dbReference type="InterPro" id="IPR017039">
    <property type="entry name" value="Virul_fac_BrkB"/>
</dbReference>
<dbReference type="EMBL" id="FMZO01000011">
    <property type="protein sequence ID" value="SDD64346.1"/>
    <property type="molecule type" value="Genomic_DNA"/>
</dbReference>
<dbReference type="Proteomes" id="UP000198757">
    <property type="component" value="Unassembled WGS sequence"/>
</dbReference>
<feature type="transmembrane region" description="Helical" evidence="6">
    <location>
        <begin position="276"/>
        <end position="298"/>
    </location>
</feature>
<dbReference type="Pfam" id="PF03631">
    <property type="entry name" value="Virul_fac_BrkB"/>
    <property type="match status" value="1"/>
</dbReference>
<evidence type="ECO:0000313" key="8">
    <source>
        <dbReference type="Proteomes" id="UP000198757"/>
    </source>
</evidence>
<keyword evidence="3 6" id="KW-0812">Transmembrane</keyword>
<dbReference type="GO" id="GO:0005886">
    <property type="term" value="C:plasma membrane"/>
    <property type="evidence" value="ECO:0007669"/>
    <property type="project" value="UniProtKB-SubCell"/>
</dbReference>
<sequence length="325" mass="36974">MSPIKNIANRIKGSRRVSWLRHKGETTAIPGFEQVSVLDTFKGFRKQIQDDNIIERASAISYNFFMAIPPTLIFLFTLFPIILGQLPVKIRFKEEIMEIIKGIVPDPRYHMPILEFVNNIFEGQRTDLLSVGILLSLFFSSNAIMGLMRSFDKNLPGFIKRKGLQKRGNALRVTLVLDFLFILCVALLAAQGNVLEWFGIEQQWLINLISSTRWILIVILFLTIVSYIYRAVPSVHKKWTWITPGSVLAAVLMTILALGFSWWVGSFGSFNKLYGSLGTVLLVLVYIFINSLILLVGFEINVSIRSNALKRDTQKEEPFTEDVLI</sequence>
<gene>
    <name evidence="7" type="ORF">SAMN04487894_111105</name>
</gene>
<reference evidence="8" key="1">
    <citation type="submission" date="2016-10" db="EMBL/GenBank/DDBJ databases">
        <authorList>
            <person name="Varghese N."/>
            <person name="Submissions S."/>
        </authorList>
    </citation>
    <scope>NUCLEOTIDE SEQUENCE [LARGE SCALE GENOMIC DNA]</scope>
    <source>
        <strain evidence="8">DSM 25811 / CCM 8410 / LMG 26954 / E90</strain>
    </source>
</reference>
<feature type="transmembrane region" description="Helical" evidence="6">
    <location>
        <begin position="62"/>
        <end position="83"/>
    </location>
</feature>
<dbReference type="PANTHER" id="PTHR30213">
    <property type="entry name" value="INNER MEMBRANE PROTEIN YHJD"/>
    <property type="match status" value="1"/>
</dbReference>
<keyword evidence="5 6" id="KW-0472">Membrane</keyword>
<keyword evidence="8" id="KW-1185">Reference proteome</keyword>
<evidence type="ECO:0000256" key="2">
    <source>
        <dbReference type="ARBA" id="ARBA00022475"/>
    </source>
</evidence>
<dbReference type="STRING" id="1285928.SAMN04487894_111105"/>
<dbReference type="PIRSF" id="PIRSF035875">
    <property type="entry name" value="RNase_BN"/>
    <property type="match status" value="1"/>
</dbReference>
<organism evidence="7 8">
    <name type="scientific">Niabella drilacis (strain DSM 25811 / CCM 8410 / CCUG 62505 / LMG 26954 / E90)</name>
    <dbReference type="NCBI Taxonomy" id="1285928"/>
    <lineage>
        <taxon>Bacteria</taxon>
        <taxon>Pseudomonadati</taxon>
        <taxon>Bacteroidota</taxon>
        <taxon>Chitinophagia</taxon>
        <taxon>Chitinophagales</taxon>
        <taxon>Chitinophagaceae</taxon>
        <taxon>Niabella</taxon>
    </lineage>
</organism>
<keyword evidence="4 6" id="KW-1133">Transmembrane helix</keyword>
<name>A0A1G6WGZ7_NIADE</name>
<evidence type="ECO:0000256" key="4">
    <source>
        <dbReference type="ARBA" id="ARBA00022989"/>
    </source>
</evidence>
<dbReference type="AlphaFoldDB" id="A0A1G6WGZ7"/>
<dbReference type="NCBIfam" id="TIGR00765">
    <property type="entry name" value="yihY_not_rbn"/>
    <property type="match status" value="1"/>
</dbReference>
<dbReference type="PANTHER" id="PTHR30213:SF0">
    <property type="entry name" value="UPF0761 MEMBRANE PROTEIN YIHY"/>
    <property type="match status" value="1"/>
</dbReference>
<accession>A0A1G6WGZ7</accession>
<evidence type="ECO:0000256" key="5">
    <source>
        <dbReference type="ARBA" id="ARBA00023136"/>
    </source>
</evidence>
<evidence type="ECO:0000313" key="7">
    <source>
        <dbReference type="EMBL" id="SDD64346.1"/>
    </source>
</evidence>
<feature type="transmembrane region" description="Helical" evidence="6">
    <location>
        <begin position="128"/>
        <end position="148"/>
    </location>
</feature>
<feature type="transmembrane region" description="Helical" evidence="6">
    <location>
        <begin position="241"/>
        <end position="264"/>
    </location>
</feature>
<dbReference type="OrthoDB" id="977385at2"/>